<keyword evidence="2" id="KW-1185">Reference proteome</keyword>
<dbReference type="EMBL" id="JANUCT010000031">
    <property type="protein sequence ID" value="MCS3904621.1"/>
    <property type="molecule type" value="Genomic_DNA"/>
</dbReference>
<name>A0AAE3HNI5_9GAMM</name>
<sequence length="86" mass="9482">MLEEALALSPADRALDDEALMQRPPRVQAAVQAWRYRALLQQLEFAVAIGSGNNDDPSWSQWSDRANVDDHITFHAAMGNECGSAI</sequence>
<accession>A0AAE3HNI5</accession>
<dbReference type="Proteomes" id="UP001204445">
    <property type="component" value="Unassembled WGS sequence"/>
</dbReference>
<comment type="caution">
    <text evidence="1">The sequence shown here is derived from an EMBL/GenBank/DDBJ whole genome shotgun (WGS) entry which is preliminary data.</text>
</comment>
<evidence type="ECO:0000313" key="2">
    <source>
        <dbReference type="Proteomes" id="UP001204445"/>
    </source>
</evidence>
<organism evidence="1 2">
    <name type="scientific">Methylohalomonas lacus</name>
    <dbReference type="NCBI Taxonomy" id="398773"/>
    <lineage>
        <taxon>Bacteria</taxon>
        <taxon>Pseudomonadati</taxon>
        <taxon>Pseudomonadota</taxon>
        <taxon>Gammaproteobacteria</taxon>
        <taxon>Methylohalomonadales</taxon>
        <taxon>Methylohalomonadaceae</taxon>
        <taxon>Methylohalomonas</taxon>
    </lineage>
</organism>
<dbReference type="AlphaFoldDB" id="A0AAE3HNI5"/>
<reference evidence="1" key="1">
    <citation type="submission" date="2022-08" db="EMBL/GenBank/DDBJ databases">
        <title>Genomic Encyclopedia of Type Strains, Phase III (KMG-III): the genomes of soil and plant-associated and newly described type strains.</title>
        <authorList>
            <person name="Whitman W."/>
        </authorList>
    </citation>
    <scope>NUCLEOTIDE SEQUENCE</scope>
    <source>
        <strain evidence="1">HMT 1</strain>
    </source>
</reference>
<gene>
    <name evidence="1" type="ORF">J2T55_002662</name>
</gene>
<protein>
    <submittedName>
        <fullName evidence="1">Uncharacterized protein</fullName>
    </submittedName>
</protein>
<proteinExistence type="predicted"/>
<evidence type="ECO:0000313" key="1">
    <source>
        <dbReference type="EMBL" id="MCS3904621.1"/>
    </source>
</evidence>